<proteinExistence type="predicted"/>
<dbReference type="Proteomes" id="UP000026961">
    <property type="component" value="Chromosome 7"/>
</dbReference>
<dbReference type="AlphaFoldDB" id="A0A0E0AFS8"/>
<keyword evidence="3" id="KW-1185">Reference proteome</keyword>
<sequence length="236" mass="25501">MSIGAVLYMETAGGGDVTYGRPLCEAPTARQHNGGALSVSSPPSFDSPGPTNATSLPGVGPSWQVGPGDDLLVDGSWIVDTKKGHWREDEEREARFPGAYKEMHNCKCIRDRATTGTGKLAAAAEMEGLIPLVYKAIVEYRNKASSRQVTLRSFFFVTVVDDQLRGGDSGRWCYAPSPPASAAHQLVSPLLRSAPRRHRADWLATIALPSDQMLEIDPSRLLTITTPKQIAKVAQN</sequence>
<evidence type="ECO:0000256" key="1">
    <source>
        <dbReference type="SAM" id="MobiDB-lite"/>
    </source>
</evidence>
<dbReference type="Gramene" id="OGLUM07G02570.1">
    <property type="protein sequence ID" value="OGLUM07G02570.1"/>
    <property type="gene ID" value="OGLUM07G02570"/>
</dbReference>
<protein>
    <submittedName>
        <fullName evidence="2">Uncharacterized protein</fullName>
    </submittedName>
</protein>
<dbReference type="eggNOG" id="ENOG502R5PM">
    <property type="taxonomic scope" value="Eukaryota"/>
</dbReference>
<feature type="region of interest" description="Disordered" evidence="1">
    <location>
        <begin position="30"/>
        <end position="61"/>
    </location>
</feature>
<evidence type="ECO:0000313" key="2">
    <source>
        <dbReference type="EnsemblPlants" id="OGLUM07G02570.1"/>
    </source>
</evidence>
<dbReference type="EnsemblPlants" id="OGLUM07G02570.1">
    <property type="protein sequence ID" value="OGLUM07G02570.1"/>
    <property type="gene ID" value="OGLUM07G02570"/>
</dbReference>
<dbReference type="HOGENOM" id="CLU_1176986_0_0_1"/>
<feature type="compositionally biased region" description="Polar residues" evidence="1">
    <location>
        <begin position="38"/>
        <end position="55"/>
    </location>
</feature>
<accession>A0A0E0AFS8</accession>
<reference evidence="2" key="2">
    <citation type="submission" date="2018-05" db="EMBL/GenBank/DDBJ databases">
        <title>OgluRS3 (Oryza glumaepatula Reference Sequence Version 3).</title>
        <authorList>
            <person name="Zhang J."/>
            <person name="Kudrna D."/>
            <person name="Lee S."/>
            <person name="Talag J."/>
            <person name="Welchert J."/>
            <person name="Wing R.A."/>
        </authorList>
    </citation>
    <scope>NUCLEOTIDE SEQUENCE [LARGE SCALE GENOMIC DNA]</scope>
</reference>
<reference evidence="2" key="1">
    <citation type="submission" date="2015-04" db="UniProtKB">
        <authorList>
            <consortium name="EnsemblPlants"/>
        </authorList>
    </citation>
    <scope>IDENTIFICATION</scope>
</reference>
<organism evidence="2">
    <name type="scientific">Oryza glumipatula</name>
    <dbReference type="NCBI Taxonomy" id="40148"/>
    <lineage>
        <taxon>Eukaryota</taxon>
        <taxon>Viridiplantae</taxon>
        <taxon>Streptophyta</taxon>
        <taxon>Embryophyta</taxon>
        <taxon>Tracheophyta</taxon>
        <taxon>Spermatophyta</taxon>
        <taxon>Magnoliopsida</taxon>
        <taxon>Liliopsida</taxon>
        <taxon>Poales</taxon>
        <taxon>Poaceae</taxon>
        <taxon>BOP clade</taxon>
        <taxon>Oryzoideae</taxon>
        <taxon>Oryzeae</taxon>
        <taxon>Oryzinae</taxon>
        <taxon>Oryza</taxon>
    </lineage>
</organism>
<name>A0A0E0AFS8_9ORYZ</name>
<evidence type="ECO:0000313" key="3">
    <source>
        <dbReference type="Proteomes" id="UP000026961"/>
    </source>
</evidence>